<dbReference type="Proteomes" id="UP000214646">
    <property type="component" value="Unassembled WGS sequence"/>
</dbReference>
<dbReference type="EMBL" id="NIDE01000004">
    <property type="protein sequence ID" value="OWK43778.1"/>
    <property type="molecule type" value="Genomic_DNA"/>
</dbReference>
<sequence>MVLAGGIFLVGYAPVRYLTIAPATDEVDAIGYAVEWVCVTAVFGSVHFLLLLALTVSLFTRRPPSTNNAALTREAAFSELPRFPGHGRS</sequence>
<keyword evidence="3" id="KW-1185">Reference proteome</keyword>
<organism evidence="2 3">
    <name type="scientific">Fimbriiglobus ruber</name>
    <dbReference type="NCBI Taxonomy" id="1908690"/>
    <lineage>
        <taxon>Bacteria</taxon>
        <taxon>Pseudomonadati</taxon>
        <taxon>Planctomycetota</taxon>
        <taxon>Planctomycetia</taxon>
        <taxon>Gemmatales</taxon>
        <taxon>Gemmataceae</taxon>
        <taxon>Fimbriiglobus</taxon>
    </lineage>
</organism>
<dbReference type="AlphaFoldDB" id="A0A225DZ23"/>
<protein>
    <submittedName>
        <fullName evidence="2">Uncharacterized protein</fullName>
    </submittedName>
</protein>
<feature type="transmembrane region" description="Helical" evidence="1">
    <location>
        <begin position="33"/>
        <end position="59"/>
    </location>
</feature>
<keyword evidence="1" id="KW-0812">Transmembrane</keyword>
<evidence type="ECO:0000256" key="1">
    <source>
        <dbReference type="SAM" id="Phobius"/>
    </source>
</evidence>
<comment type="caution">
    <text evidence="2">The sequence shown here is derived from an EMBL/GenBank/DDBJ whole genome shotgun (WGS) entry which is preliminary data.</text>
</comment>
<reference evidence="3" key="1">
    <citation type="submission" date="2017-06" db="EMBL/GenBank/DDBJ databases">
        <title>Genome analysis of Fimbriiglobus ruber SP5, the first member of the order Planctomycetales with confirmed chitinolytic capability.</title>
        <authorList>
            <person name="Ravin N.V."/>
            <person name="Rakitin A.L."/>
            <person name="Ivanova A.A."/>
            <person name="Beletsky A.V."/>
            <person name="Kulichevskaya I.S."/>
            <person name="Mardanov A.V."/>
            <person name="Dedysh S.N."/>
        </authorList>
    </citation>
    <scope>NUCLEOTIDE SEQUENCE [LARGE SCALE GENOMIC DNA]</scope>
    <source>
        <strain evidence="3">SP5</strain>
    </source>
</reference>
<keyword evidence="1" id="KW-1133">Transmembrane helix</keyword>
<evidence type="ECO:0000313" key="2">
    <source>
        <dbReference type="EMBL" id="OWK43778.1"/>
    </source>
</evidence>
<gene>
    <name evidence="2" type="ORF">FRUB_03377</name>
</gene>
<keyword evidence="1" id="KW-0472">Membrane</keyword>
<name>A0A225DZ23_9BACT</name>
<proteinExistence type="predicted"/>
<accession>A0A225DZ23</accession>
<evidence type="ECO:0000313" key="3">
    <source>
        <dbReference type="Proteomes" id="UP000214646"/>
    </source>
</evidence>